<dbReference type="Pfam" id="PF07690">
    <property type="entry name" value="MFS_1"/>
    <property type="match status" value="1"/>
</dbReference>
<reference evidence="8 9" key="1">
    <citation type="journal article" date="2010" name="Nature">
        <title>The Ectocarpus genome and the independent evolution of multicellularity in brown algae.</title>
        <authorList>
            <person name="Cock J.M."/>
            <person name="Sterck L."/>
            <person name="Rouze P."/>
            <person name="Scornet D."/>
            <person name="Allen A.E."/>
            <person name="Amoutzias G."/>
            <person name="Anthouard V."/>
            <person name="Artiguenave F."/>
            <person name="Aury J.M."/>
            <person name="Badger J.H."/>
            <person name="Beszteri B."/>
            <person name="Billiau K."/>
            <person name="Bonnet E."/>
            <person name="Bothwell J.H."/>
            <person name="Bowler C."/>
            <person name="Boyen C."/>
            <person name="Brownlee C."/>
            <person name="Carrano C.J."/>
            <person name="Charrier B."/>
            <person name="Cho G.Y."/>
            <person name="Coelho S.M."/>
            <person name="Collen J."/>
            <person name="Corre E."/>
            <person name="Da Silva C."/>
            <person name="Delage L."/>
            <person name="Delaroque N."/>
            <person name="Dittami S.M."/>
            <person name="Doulbeau S."/>
            <person name="Elias M."/>
            <person name="Farnham G."/>
            <person name="Gachon C.M."/>
            <person name="Gschloessl B."/>
            <person name="Heesch S."/>
            <person name="Jabbari K."/>
            <person name="Jubin C."/>
            <person name="Kawai H."/>
            <person name="Kimura K."/>
            <person name="Kloareg B."/>
            <person name="Kupper F.C."/>
            <person name="Lang D."/>
            <person name="Le Bail A."/>
            <person name="Leblanc C."/>
            <person name="Lerouge P."/>
            <person name="Lohr M."/>
            <person name="Lopez P.J."/>
            <person name="Martens C."/>
            <person name="Maumus F."/>
            <person name="Michel G."/>
            <person name="Miranda-Saavedra D."/>
            <person name="Morales J."/>
            <person name="Moreau H."/>
            <person name="Motomura T."/>
            <person name="Nagasato C."/>
            <person name="Napoli C.A."/>
            <person name="Nelson D.R."/>
            <person name="Nyvall-Collen P."/>
            <person name="Peters A.F."/>
            <person name="Pommier C."/>
            <person name="Potin P."/>
            <person name="Poulain J."/>
            <person name="Quesneville H."/>
            <person name="Read B."/>
            <person name="Rensing S.A."/>
            <person name="Ritter A."/>
            <person name="Rousvoal S."/>
            <person name="Samanta M."/>
            <person name="Samson G."/>
            <person name="Schroeder D.C."/>
            <person name="Segurens B."/>
            <person name="Strittmatter M."/>
            <person name="Tonon T."/>
            <person name="Tregear J.W."/>
            <person name="Valentin K."/>
            <person name="von Dassow P."/>
            <person name="Yamagishi T."/>
            <person name="Van de Peer Y."/>
            <person name="Wincker P."/>
        </authorList>
    </citation>
    <scope>NUCLEOTIDE SEQUENCE [LARGE SCALE GENOMIC DNA]</scope>
    <source>
        <strain evidence="9">Ec32 / CCAP1310/4</strain>
    </source>
</reference>
<keyword evidence="3 7" id="KW-0812">Transmembrane</keyword>
<feature type="transmembrane region" description="Helical" evidence="7">
    <location>
        <begin position="509"/>
        <end position="530"/>
    </location>
</feature>
<evidence type="ECO:0000256" key="7">
    <source>
        <dbReference type="SAM" id="Phobius"/>
    </source>
</evidence>
<evidence type="ECO:0000256" key="3">
    <source>
        <dbReference type="ARBA" id="ARBA00022692"/>
    </source>
</evidence>
<dbReference type="InterPro" id="IPR050189">
    <property type="entry name" value="MFS_Efflux_Transporters"/>
</dbReference>
<dbReference type="AlphaFoldDB" id="D8LQR1"/>
<feature type="transmembrane region" description="Helical" evidence="7">
    <location>
        <begin position="387"/>
        <end position="410"/>
    </location>
</feature>
<dbReference type="PANTHER" id="PTHR43124:SF3">
    <property type="entry name" value="CHLORAMPHENICOL EFFLUX PUMP RV0191"/>
    <property type="match status" value="1"/>
</dbReference>
<dbReference type="EMBL" id="FN649750">
    <property type="protein sequence ID" value="CBN74938.1"/>
    <property type="molecule type" value="Genomic_DNA"/>
</dbReference>
<dbReference type="InParanoid" id="D8LQR1"/>
<evidence type="ECO:0000256" key="2">
    <source>
        <dbReference type="ARBA" id="ARBA00022475"/>
    </source>
</evidence>
<evidence type="ECO:0000256" key="4">
    <source>
        <dbReference type="ARBA" id="ARBA00022989"/>
    </source>
</evidence>
<protein>
    <submittedName>
        <fullName evidence="8">Possible transporter, Major facilitator superfamily (MFS)</fullName>
    </submittedName>
</protein>
<dbReference type="Proteomes" id="UP000002630">
    <property type="component" value="Linkage Group LG25"/>
</dbReference>
<proteinExistence type="predicted"/>
<comment type="subcellular location">
    <subcellularLocation>
        <location evidence="1">Cell membrane</location>
        <topology evidence="1">Multi-pass membrane protein</topology>
    </subcellularLocation>
</comment>
<feature type="transmembrane region" description="Helical" evidence="7">
    <location>
        <begin position="258"/>
        <end position="280"/>
    </location>
</feature>
<feature type="transmembrane region" description="Helical" evidence="7">
    <location>
        <begin position="338"/>
        <end position="359"/>
    </location>
</feature>
<name>D8LQR1_ECTSI</name>
<feature type="region of interest" description="Disordered" evidence="6">
    <location>
        <begin position="1"/>
        <end position="62"/>
    </location>
</feature>
<dbReference type="InterPro" id="IPR036259">
    <property type="entry name" value="MFS_trans_sf"/>
</dbReference>
<organism evidence="8 9">
    <name type="scientific">Ectocarpus siliculosus</name>
    <name type="common">Brown alga</name>
    <name type="synonym">Conferva siliculosa</name>
    <dbReference type="NCBI Taxonomy" id="2880"/>
    <lineage>
        <taxon>Eukaryota</taxon>
        <taxon>Sar</taxon>
        <taxon>Stramenopiles</taxon>
        <taxon>Ochrophyta</taxon>
        <taxon>PX clade</taxon>
        <taxon>Phaeophyceae</taxon>
        <taxon>Ectocarpales</taxon>
        <taxon>Ectocarpaceae</taxon>
        <taxon>Ectocarpus</taxon>
    </lineage>
</organism>
<dbReference type="GO" id="GO:0022857">
    <property type="term" value="F:transmembrane transporter activity"/>
    <property type="evidence" value="ECO:0007669"/>
    <property type="project" value="InterPro"/>
</dbReference>
<dbReference type="EMBL" id="FN648819">
    <property type="protein sequence ID" value="CBN74938.1"/>
    <property type="molecule type" value="Genomic_DNA"/>
</dbReference>
<dbReference type="SUPFAM" id="SSF103473">
    <property type="entry name" value="MFS general substrate transporter"/>
    <property type="match status" value="1"/>
</dbReference>
<dbReference type="InterPro" id="IPR011701">
    <property type="entry name" value="MFS"/>
</dbReference>
<feature type="compositionally biased region" description="Basic and acidic residues" evidence="6">
    <location>
        <begin position="1"/>
        <end position="11"/>
    </location>
</feature>
<feature type="transmembrane region" description="Helical" evidence="7">
    <location>
        <begin position="292"/>
        <end position="317"/>
    </location>
</feature>
<evidence type="ECO:0000256" key="6">
    <source>
        <dbReference type="SAM" id="MobiDB-lite"/>
    </source>
</evidence>
<feature type="compositionally biased region" description="Basic and acidic residues" evidence="6">
    <location>
        <begin position="44"/>
        <end position="54"/>
    </location>
</feature>
<evidence type="ECO:0000313" key="8">
    <source>
        <dbReference type="EMBL" id="CBN74938.1"/>
    </source>
</evidence>
<dbReference type="Gene3D" id="1.20.1250.20">
    <property type="entry name" value="MFS general substrate transporter like domains"/>
    <property type="match status" value="1"/>
</dbReference>
<evidence type="ECO:0000313" key="9">
    <source>
        <dbReference type="Proteomes" id="UP000002630"/>
    </source>
</evidence>
<keyword evidence="9" id="KW-1185">Reference proteome</keyword>
<dbReference type="PANTHER" id="PTHR43124">
    <property type="entry name" value="PURINE EFFLUX PUMP PBUE"/>
    <property type="match status" value="1"/>
</dbReference>
<accession>D8LQR1</accession>
<gene>
    <name evidence="8" type="ORF">Esi_0060_0042</name>
</gene>
<dbReference type="CDD" id="cd06174">
    <property type="entry name" value="MFS"/>
    <property type="match status" value="1"/>
</dbReference>
<evidence type="ECO:0000256" key="1">
    <source>
        <dbReference type="ARBA" id="ARBA00004651"/>
    </source>
</evidence>
<dbReference type="GO" id="GO:0005886">
    <property type="term" value="C:plasma membrane"/>
    <property type="evidence" value="ECO:0007669"/>
    <property type="project" value="UniProtKB-SubCell"/>
</dbReference>
<dbReference type="eggNOG" id="ENOG502S9WI">
    <property type="taxonomic scope" value="Eukaryota"/>
</dbReference>
<keyword evidence="5 7" id="KW-0472">Membrane</keyword>
<keyword evidence="2" id="KW-1003">Cell membrane</keyword>
<feature type="transmembrane region" description="Helical" evidence="7">
    <location>
        <begin position="481"/>
        <end position="503"/>
    </location>
</feature>
<dbReference type="OrthoDB" id="6612291at2759"/>
<sequence>MGEIKGRKDDAAASPASHGINIADQRGARRTRPWDEEFGTPAEDEAKPEYEWSRGRGNTAASSAHARGSTTFAVLDIYHDLSEGALYSCFFCPFSFLGCLVLSFHRAQALPGLSLLGACVAYGGKWSQLCGGGHTTILRNGQIDGQIECRPSRQVSGARDTRVCGGAGPGDVVQRDGGQYPAQGTLGHRRHSLGPADKLRQHRSHPRCGERKPPCPLARLALRNELPLGFVVGAVLQAVLNMADLVRPQLISTWFKYGRGVALGTIIGGLSLGSALPHLIVGAGGVGDRWRIVTYSTSILALISGVMVLAFVPTGPFPFSKAKFSLQTIPRLAGNRGVVLATLAYCAHMWELYGLWTWFLSLYTDYLEVQEEDGLGGGTDDLSRKRLASLVTFGVVGIGGIGCLFIGWIADAKIGRCNASITALAVSGSCAAAYGPLSGAGAPQGLLIPLALLWGSAAVAESAQFSAMATELSDQDTVGTALTLQMALGFTVTVVGIFAIPLVEEATSWGWTTVFLVPGPVLGIGLIMALKLSPCAAKMSNGKG</sequence>
<keyword evidence="4 7" id="KW-1133">Transmembrane helix</keyword>
<evidence type="ECO:0000256" key="5">
    <source>
        <dbReference type="ARBA" id="ARBA00023136"/>
    </source>
</evidence>